<gene>
    <name evidence="3" type="ORF">SAMN02745910_03518</name>
</gene>
<dbReference type="RefSeq" id="WP_061805852.1">
    <property type="nucleotide sequence ID" value="NZ_FOXX01000009.1"/>
</dbReference>
<dbReference type="Proteomes" id="UP000182762">
    <property type="component" value="Unassembled WGS sequence"/>
</dbReference>
<keyword evidence="1" id="KW-1133">Transmembrane helix</keyword>
<keyword evidence="1" id="KW-0812">Transmembrane</keyword>
<name>A0A1I6BDX2_9BACI</name>
<keyword evidence="4" id="KW-1185">Reference proteome</keyword>
<evidence type="ECO:0000256" key="1">
    <source>
        <dbReference type="SAM" id="Phobius"/>
    </source>
</evidence>
<dbReference type="EMBL" id="FOXX01000009">
    <property type="protein sequence ID" value="SFQ79148.1"/>
    <property type="molecule type" value="Genomic_DNA"/>
</dbReference>
<evidence type="ECO:0000313" key="4">
    <source>
        <dbReference type="Proteomes" id="UP000182762"/>
    </source>
</evidence>
<reference evidence="3 4" key="1">
    <citation type="submission" date="2016-10" db="EMBL/GenBank/DDBJ databases">
        <authorList>
            <person name="Varghese N."/>
            <person name="Submissions S."/>
        </authorList>
    </citation>
    <scope>NUCLEOTIDE SEQUENCE [LARGE SCALE GENOMIC DNA]</scope>
    <source>
        <strain evidence="3 4">DSM 13796</strain>
    </source>
</reference>
<feature type="transmembrane region" description="Helical" evidence="1">
    <location>
        <begin position="50"/>
        <end position="71"/>
    </location>
</feature>
<dbReference type="Pfam" id="PF19701">
    <property type="entry name" value="DUF6199"/>
    <property type="match status" value="1"/>
</dbReference>
<evidence type="ECO:0000313" key="3">
    <source>
        <dbReference type="EMBL" id="SFQ79148.1"/>
    </source>
</evidence>
<feature type="domain" description="DUF6199" evidence="2">
    <location>
        <begin position="11"/>
        <end position="66"/>
    </location>
</feature>
<organism evidence="3 4">
    <name type="scientific">Priestia endophytica DSM 13796</name>
    <dbReference type="NCBI Taxonomy" id="1121089"/>
    <lineage>
        <taxon>Bacteria</taxon>
        <taxon>Bacillati</taxon>
        <taxon>Bacillota</taxon>
        <taxon>Bacilli</taxon>
        <taxon>Bacillales</taxon>
        <taxon>Bacillaceae</taxon>
        <taxon>Priestia</taxon>
    </lineage>
</organism>
<evidence type="ECO:0000259" key="2">
    <source>
        <dbReference type="Pfam" id="PF19701"/>
    </source>
</evidence>
<keyword evidence="1" id="KW-0472">Membrane</keyword>
<dbReference type="GeneID" id="93712114"/>
<accession>A0A1I6BDX2</accession>
<proteinExistence type="predicted"/>
<comment type="caution">
    <text evidence="3">The sequence shown here is derived from an EMBL/GenBank/DDBJ whole genome shotgun (WGS) entry which is preliminary data.</text>
</comment>
<protein>
    <recommendedName>
        <fullName evidence="2">DUF6199 domain-containing protein</fullName>
    </recommendedName>
</protein>
<dbReference type="InterPro" id="IPR045679">
    <property type="entry name" value="DUF6199"/>
</dbReference>
<sequence length="74" mass="8577">MAGVILSFILFIPVYAVLIWSYFNPEESLLFGKRWMYQEDPEPSPAAIRYIKVMSLIGIVGLTFVFIILFIKFI</sequence>